<dbReference type="GeneID" id="6078878"/>
<proteinExistence type="predicted"/>
<reference evidence="2 3" key="1">
    <citation type="journal article" date="2008" name="Nature">
        <title>The genome of Laccaria bicolor provides insights into mycorrhizal symbiosis.</title>
        <authorList>
            <person name="Martin F."/>
            <person name="Aerts A."/>
            <person name="Ahren D."/>
            <person name="Brun A."/>
            <person name="Danchin E.G.J."/>
            <person name="Duchaussoy F."/>
            <person name="Gibon J."/>
            <person name="Kohler A."/>
            <person name="Lindquist E."/>
            <person name="Pereda V."/>
            <person name="Salamov A."/>
            <person name="Shapiro H.J."/>
            <person name="Wuyts J."/>
            <person name="Blaudez D."/>
            <person name="Buee M."/>
            <person name="Brokstein P."/>
            <person name="Canbaeck B."/>
            <person name="Cohen D."/>
            <person name="Courty P.E."/>
            <person name="Coutinho P.M."/>
            <person name="Delaruelle C."/>
            <person name="Detter J.C."/>
            <person name="Deveau A."/>
            <person name="DiFazio S."/>
            <person name="Duplessis S."/>
            <person name="Fraissinet-Tachet L."/>
            <person name="Lucic E."/>
            <person name="Frey-Klett P."/>
            <person name="Fourrey C."/>
            <person name="Feussner I."/>
            <person name="Gay G."/>
            <person name="Grimwood J."/>
            <person name="Hoegger P.J."/>
            <person name="Jain P."/>
            <person name="Kilaru S."/>
            <person name="Labbe J."/>
            <person name="Lin Y.C."/>
            <person name="Legue V."/>
            <person name="Le Tacon F."/>
            <person name="Marmeisse R."/>
            <person name="Melayah D."/>
            <person name="Montanini B."/>
            <person name="Muratet M."/>
            <person name="Nehls U."/>
            <person name="Niculita-Hirzel H."/>
            <person name="Oudot-Le Secq M.P."/>
            <person name="Peter M."/>
            <person name="Quesneville H."/>
            <person name="Rajashekar B."/>
            <person name="Reich M."/>
            <person name="Rouhier N."/>
            <person name="Schmutz J."/>
            <person name="Yin T."/>
            <person name="Chalot M."/>
            <person name="Henrissat B."/>
            <person name="Kuees U."/>
            <person name="Lucas S."/>
            <person name="Van de Peer Y."/>
            <person name="Podila G.K."/>
            <person name="Polle A."/>
            <person name="Pukkila P.J."/>
            <person name="Richardson P.M."/>
            <person name="Rouze P."/>
            <person name="Sanders I.R."/>
            <person name="Stajich J.E."/>
            <person name="Tunlid A."/>
            <person name="Tuskan G."/>
            <person name="Grigoriev I.V."/>
        </authorList>
    </citation>
    <scope>NUCLEOTIDE SEQUENCE [LARGE SCALE GENOMIC DNA]</scope>
    <source>
        <strain evidence="3">S238N-H82 / ATCC MYA-4686</strain>
    </source>
</reference>
<keyword evidence="1" id="KW-0812">Transmembrane</keyword>
<keyword evidence="3" id="KW-1185">Reference proteome</keyword>
<evidence type="ECO:0000256" key="1">
    <source>
        <dbReference type="SAM" id="Phobius"/>
    </source>
</evidence>
<feature type="transmembrane region" description="Helical" evidence="1">
    <location>
        <begin position="83"/>
        <end position="108"/>
    </location>
</feature>
<organism evidence="3">
    <name type="scientific">Laccaria bicolor (strain S238N-H82 / ATCC MYA-4686)</name>
    <name type="common">Bicoloured deceiver</name>
    <name type="synonym">Laccaria laccata var. bicolor</name>
    <dbReference type="NCBI Taxonomy" id="486041"/>
    <lineage>
        <taxon>Eukaryota</taxon>
        <taxon>Fungi</taxon>
        <taxon>Dikarya</taxon>
        <taxon>Basidiomycota</taxon>
        <taxon>Agaricomycotina</taxon>
        <taxon>Agaricomycetes</taxon>
        <taxon>Agaricomycetidae</taxon>
        <taxon>Agaricales</taxon>
        <taxon>Agaricineae</taxon>
        <taxon>Hydnangiaceae</taxon>
        <taxon>Laccaria</taxon>
    </lineage>
</organism>
<evidence type="ECO:0000313" key="2">
    <source>
        <dbReference type="EMBL" id="EDR06090.1"/>
    </source>
</evidence>
<gene>
    <name evidence="2" type="ORF">LACBIDRAFT_302242</name>
</gene>
<evidence type="ECO:0000313" key="3">
    <source>
        <dbReference type="Proteomes" id="UP000001194"/>
    </source>
</evidence>
<accession>B0DHD7</accession>
<dbReference type="KEGG" id="lbc:LACBIDRAFT_302242"/>
<keyword evidence="1" id="KW-0472">Membrane</keyword>
<dbReference type="EMBL" id="DS547110">
    <property type="protein sequence ID" value="EDR06090.1"/>
    <property type="molecule type" value="Genomic_DNA"/>
</dbReference>
<keyword evidence="1" id="KW-1133">Transmembrane helix</keyword>
<dbReference type="AlphaFoldDB" id="B0DHD7"/>
<dbReference type="RefSeq" id="XP_001883378.1">
    <property type="nucleotide sequence ID" value="XM_001883343.1"/>
</dbReference>
<dbReference type="InParanoid" id="B0DHD7"/>
<dbReference type="HOGENOM" id="CLU_1082079_0_0_1"/>
<protein>
    <submittedName>
        <fullName evidence="2">Predicted protein</fullName>
    </submittedName>
</protein>
<name>B0DHD7_LACBS</name>
<sequence length="257" mass="28026">MGPIQEIPETFQDHSSDPFDAITSHHILSTTCFPCMHPKEDASPCSFFASLNALHISVSTFTHVPLAFHSSLPGETLCLCCAYGFHVIITCICLKVLFFAISAICLLFGRHPLDLSLRCLFRIEISRAPLSLIPLASPTSPRPCAPSSHLFHCALLASSQHPPSPLGEDQSAIHEFTCKICWTASCSPRLMLWFSQVPASESLPTSKQALTGFNQVSKYINSRQSMSLLGGHNSSSLQACLTAAMAPHLGFIDRSLW</sequence>
<dbReference type="Proteomes" id="UP000001194">
    <property type="component" value="Unassembled WGS sequence"/>
</dbReference>